<keyword evidence="3" id="KW-1185">Reference proteome</keyword>
<evidence type="ECO:0000313" key="2">
    <source>
        <dbReference type="EMBL" id="KZV20662.1"/>
    </source>
</evidence>
<evidence type="ECO:0000256" key="1">
    <source>
        <dbReference type="SAM" id="SignalP"/>
    </source>
</evidence>
<organism evidence="2 3">
    <name type="scientific">Dorcoceras hygrometricum</name>
    <dbReference type="NCBI Taxonomy" id="472368"/>
    <lineage>
        <taxon>Eukaryota</taxon>
        <taxon>Viridiplantae</taxon>
        <taxon>Streptophyta</taxon>
        <taxon>Embryophyta</taxon>
        <taxon>Tracheophyta</taxon>
        <taxon>Spermatophyta</taxon>
        <taxon>Magnoliopsida</taxon>
        <taxon>eudicotyledons</taxon>
        <taxon>Gunneridae</taxon>
        <taxon>Pentapetalae</taxon>
        <taxon>asterids</taxon>
        <taxon>lamiids</taxon>
        <taxon>Lamiales</taxon>
        <taxon>Gesneriaceae</taxon>
        <taxon>Didymocarpoideae</taxon>
        <taxon>Trichosporeae</taxon>
        <taxon>Loxocarpinae</taxon>
        <taxon>Dorcoceras</taxon>
    </lineage>
</organism>
<feature type="signal peptide" evidence="1">
    <location>
        <begin position="1"/>
        <end position="21"/>
    </location>
</feature>
<dbReference type="Proteomes" id="UP000250235">
    <property type="component" value="Unassembled WGS sequence"/>
</dbReference>
<evidence type="ECO:0000313" key="3">
    <source>
        <dbReference type="Proteomes" id="UP000250235"/>
    </source>
</evidence>
<feature type="chain" id="PRO_5016437628" evidence="1">
    <location>
        <begin position="22"/>
        <end position="100"/>
    </location>
</feature>
<dbReference type="AlphaFoldDB" id="A0A2Z7AHV0"/>
<accession>A0A2Z7AHV0</accession>
<dbReference type="PANTHER" id="PTHR37389:SF16">
    <property type="entry name" value="GLYCINE-RICH CELL WALL STRUCTURAL PROTEIN"/>
    <property type="match status" value="1"/>
</dbReference>
<dbReference type="EMBL" id="KV015586">
    <property type="protein sequence ID" value="KZV20662.1"/>
    <property type="molecule type" value="Genomic_DNA"/>
</dbReference>
<gene>
    <name evidence="2" type="ORF">F511_31161</name>
</gene>
<dbReference type="Pfam" id="PF07172">
    <property type="entry name" value="GRP"/>
    <property type="match status" value="1"/>
</dbReference>
<dbReference type="PANTHER" id="PTHR37389">
    <property type="entry name" value="NODULIN-24"/>
    <property type="match status" value="1"/>
</dbReference>
<dbReference type="InterPro" id="IPR010800">
    <property type="entry name" value="GRP"/>
</dbReference>
<proteinExistence type="predicted"/>
<sequence length="100" mass="10811">MGSKGLLFLVILIATDVLVSSEVAVRELADASNSKDTANNEAYKMNKLYQHGGYLGGRRRYLAMATRGRFPGGCQWGCCGWKYDGCACCGWVDASGHSKP</sequence>
<protein>
    <submittedName>
        <fullName evidence="2">Glycine-rich protein-like</fullName>
    </submittedName>
</protein>
<name>A0A2Z7AHV0_9LAMI</name>
<reference evidence="2 3" key="1">
    <citation type="journal article" date="2015" name="Proc. Natl. Acad. Sci. U.S.A.">
        <title>The resurrection genome of Boea hygrometrica: A blueprint for survival of dehydration.</title>
        <authorList>
            <person name="Xiao L."/>
            <person name="Yang G."/>
            <person name="Zhang L."/>
            <person name="Yang X."/>
            <person name="Zhao S."/>
            <person name="Ji Z."/>
            <person name="Zhou Q."/>
            <person name="Hu M."/>
            <person name="Wang Y."/>
            <person name="Chen M."/>
            <person name="Xu Y."/>
            <person name="Jin H."/>
            <person name="Xiao X."/>
            <person name="Hu G."/>
            <person name="Bao F."/>
            <person name="Hu Y."/>
            <person name="Wan P."/>
            <person name="Li L."/>
            <person name="Deng X."/>
            <person name="Kuang T."/>
            <person name="Xiang C."/>
            <person name="Zhu J.K."/>
            <person name="Oliver M.J."/>
            <person name="He Y."/>
        </authorList>
    </citation>
    <scope>NUCLEOTIDE SEQUENCE [LARGE SCALE GENOMIC DNA]</scope>
    <source>
        <strain evidence="3">cv. XS01</strain>
    </source>
</reference>
<keyword evidence="1" id="KW-0732">Signal</keyword>